<dbReference type="InterPro" id="IPR027840">
    <property type="entry name" value="DUF4493"/>
</dbReference>
<dbReference type="AlphaFoldDB" id="A0A173VXT3"/>
<dbReference type="PROSITE" id="PS51257">
    <property type="entry name" value="PROKAR_LIPOPROTEIN"/>
    <property type="match status" value="1"/>
</dbReference>
<sequence length="233" mass="25726">MIQRFIYILMGLFLLLSCQQEDLVQPQSPGFLSLDNVTVATSDVNSIQTKAGVDARFVIEIWKEGALYNNCKYEPGQTPSKIELPAGSYQLKAYTSNYTSQGTVFAEGSLGEAIYYKEQSFVIEAEKVTYPAVSVPMINFGICLKDDLPASFENYTLDATIGDRTITLKPTEIGYFSDSAVGSSLSFTLRATNKDGEELEKKETATNLRAGTIYEIVYSMATKSLDCEVLNKD</sequence>
<protein>
    <recommendedName>
        <fullName evidence="3">DUF4493 domain-containing protein</fullName>
    </recommendedName>
</protein>
<evidence type="ECO:0008006" key="3">
    <source>
        <dbReference type="Google" id="ProtNLM"/>
    </source>
</evidence>
<dbReference type="Pfam" id="PF14900">
    <property type="entry name" value="DUF4493"/>
    <property type="match status" value="1"/>
</dbReference>
<organism evidence="1 2">
    <name type="scientific">Parabacteroides distasonis</name>
    <dbReference type="NCBI Taxonomy" id="823"/>
    <lineage>
        <taxon>Bacteria</taxon>
        <taxon>Pseudomonadati</taxon>
        <taxon>Bacteroidota</taxon>
        <taxon>Bacteroidia</taxon>
        <taxon>Bacteroidales</taxon>
        <taxon>Tannerellaceae</taxon>
        <taxon>Parabacteroides</taxon>
    </lineage>
</organism>
<gene>
    <name evidence="1" type="ORF">ERS852429_03733</name>
</gene>
<dbReference type="RefSeq" id="WP_044546617.1">
    <property type="nucleotide sequence ID" value="NZ_CDRH01000739.1"/>
</dbReference>
<evidence type="ECO:0000313" key="1">
    <source>
        <dbReference type="EMBL" id="CUN31436.1"/>
    </source>
</evidence>
<name>A0A173VXT3_PARDI</name>
<proteinExistence type="predicted"/>
<reference evidence="1 2" key="1">
    <citation type="submission" date="2015-09" db="EMBL/GenBank/DDBJ databases">
        <authorList>
            <consortium name="Pathogen Informatics"/>
        </authorList>
    </citation>
    <scope>NUCLEOTIDE SEQUENCE [LARGE SCALE GENOMIC DNA]</scope>
    <source>
        <strain evidence="1 2">2789STDY5608872</strain>
    </source>
</reference>
<evidence type="ECO:0000313" key="2">
    <source>
        <dbReference type="Proteomes" id="UP000095591"/>
    </source>
</evidence>
<dbReference type="EMBL" id="CYXP01000010">
    <property type="protein sequence ID" value="CUN31436.1"/>
    <property type="molecule type" value="Genomic_DNA"/>
</dbReference>
<dbReference type="Proteomes" id="UP000095591">
    <property type="component" value="Unassembled WGS sequence"/>
</dbReference>
<accession>A0A173VXT3</accession>